<evidence type="ECO:0000256" key="1">
    <source>
        <dbReference type="SAM" id="MobiDB-lite"/>
    </source>
</evidence>
<gene>
    <name evidence="4" type="ORF">RM519_11345</name>
</gene>
<comment type="caution">
    <text evidence="4">The sequence shown here is derived from an EMBL/GenBank/DDBJ whole genome shotgun (WGS) entry which is preliminary data.</text>
</comment>
<feature type="chain" id="PRO_5047140253" evidence="2">
    <location>
        <begin position="22"/>
        <end position="239"/>
    </location>
</feature>
<dbReference type="Gene3D" id="2.160.20.120">
    <property type="match status" value="1"/>
</dbReference>
<feature type="compositionally biased region" description="Low complexity" evidence="1">
    <location>
        <begin position="226"/>
        <end position="239"/>
    </location>
</feature>
<protein>
    <submittedName>
        <fullName evidence="4">Head GIN domain-containing protein</fullName>
    </submittedName>
</protein>
<dbReference type="InterPro" id="IPR021255">
    <property type="entry name" value="DUF2807"/>
</dbReference>
<name>A0ABU2Y9V1_9FLAO</name>
<evidence type="ECO:0000313" key="4">
    <source>
        <dbReference type="EMBL" id="MDT0553843.1"/>
    </source>
</evidence>
<evidence type="ECO:0000259" key="3">
    <source>
        <dbReference type="Pfam" id="PF10988"/>
    </source>
</evidence>
<feature type="domain" description="Putative auto-transporter adhesin head GIN" evidence="3">
    <location>
        <begin position="40"/>
        <end position="222"/>
    </location>
</feature>
<keyword evidence="2" id="KW-0732">Signal</keyword>
<evidence type="ECO:0000313" key="5">
    <source>
        <dbReference type="Proteomes" id="UP001252186"/>
    </source>
</evidence>
<proteinExistence type="predicted"/>
<dbReference type="EMBL" id="JAVRHV010000006">
    <property type="protein sequence ID" value="MDT0553843.1"/>
    <property type="molecule type" value="Genomic_DNA"/>
</dbReference>
<evidence type="ECO:0000256" key="2">
    <source>
        <dbReference type="SAM" id="SignalP"/>
    </source>
</evidence>
<organism evidence="4 5">
    <name type="scientific">Urechidicola vernalis</name>
    <dbReference type="NCBI Taxonomy" id="3075600"/>
    <lineage>
        <taxon>Bacteria</taxon>
        <taxon>Pseudomonadati</taxon>
        <taxon>Bacteroidota</taxon>
        <taxon>Flavobacteriia</taxon>
        <taxon>Flavobacteriales</taxon>
        <taxon>Flavobacteriaceae</taxon>
        <taxon>Urechidicola</taxon>
    </lineage>
</organism>
<dbReference type="Proteomes" id="UP001252186">
    <property type="component" value="Unassembled WGS sequence"/>
</dbReference>
<dbReference type="PANTHER" id="PTHR39200">
    <property type="entry name" value="HYPOTHETICAL EXPORTED PROTEIN"/>
    <property type="match status" value="1"/>
</dbReference>
<dbReference type="PANTHER" id="PTHR39200:SF1">
    <property type="entry name" value="AUTO-TRANSPORTER ADHESIN HEAD GIN DOMAIN-CONTAINING PROTEIN-RELATED"/>
    <property type="match status" value="1"/>
</dbReference>
<feature type="region of interest" description="Disordered" evidence="1">
    <location>
        <begin position="214"/>
        <end position="239"/>
    </location>
</feature>
<dbReference type="Pfam" id="PF10988">
    <property type="entry name" value="DUF2807"/>
    <property type="match status" value="1"/>
</dbReference>
<reference evidence="4 5" key="1">
    <citation type="submission" date="2023-09" db="EMBL/GenBank/DDBJ databases">
        <authorList>
            <person name="Rey-Velasco X."/>
        </authorList>
    </citation>
    <scope>NUCLEOTIDE SEQUENCE [LARGE SCALE GENOMIC DNA]</scope>
    <source>
        <strain evidence="4 5">P050</strain>
    </source>
</reference>
<dbReference type="RefSeq" id="WP_311593930.1">
    <property type="nucleotide sequence ID" value="NZ_JAVRHV010000006.1"/>
</dbReference>
<accession>A0ABU2Y9V1</accession>
<feature type="signal peptide" evidence="2">
    <location>
        <begin position="1"/>
        <end position="21"/>
    </location>
</feature>
<sequence length="239" mass="24899">MKTIKIIAICLTTLLTINANAKEKIRGNGKVITENRTTGEYDKISIGGSFEVELVSGKEGNITIKVEENLAPYLITKVEKGELKIKWKKGKNISHKKTIYITIPFKDINAVAFGGSGNVVGKDPIKSDNLALSLAGSGDMDLMVDANTMGASLAGSGSIDLQGTTDSIKYAIAGSGNIRGYELEVGDANVAISGSGNVSATINGKLNAKISGSGNVRYKGNPSTESVKVSGSGSVSKKN</sequence>
<keyword evidence="5" id="KW-1185">Reference proteome</keyword>